<dbReference type="NCBIfam" id="NF003381">
    <property type="entry name" value="PRK04460.1"/>
    <property type="match status" value="1"/>
</dbReference>
<dbReference type="Gene3D" id="1.10.1220.10">
    <property type="entry name" value="Met repressor-like"/>
    <property type="match status" value="1"/>
</dbReference>
<dbReference type="InterPro" id="IPR022988">
    <property type="entry name" value="Ni_resp_reg_NikR"/>
</dbReference>
<dbReference type="InterPro" id="IPR013321">
    <property type="entry name" value="Arc_rbn_hlx_hlx"/>
</dbReference>
<proteinExistence type="inferred from homology"/>
<dbReference type="RefSeq" id="WP_005870445.1">
    <property type="nucleotide sequence ID" value="NZ_ACYG01000019.1"/>
</dbReference>
<protein>
    <recommendedName>
        <fullName evidence="7">Putative nickel-responsive regulator</fullName>
    </recommendedName>
</protein>
<keyword evidence="4 7" id="KW-0805">Transcription regulation</keyword>
<comment type="function">
    <text evidence="7">Transcriptional regulator.</text>
</comment>
<dbReference type="InterPro" id="IPR002145">
    <property type="entry name" value="CopG"/>
</dbReference>
<keyword evidence="5 7" id="KW-0238">DNA-binding</keyword>
<feature type="domain" description="Ribbon-helix-helix protein CopG" evidence="8">
    <location>
        <begin position="10"/>
        <end position="47"/>
    </location>
</feature>
<comment type="similarity">
    <text evidence="1 7">Belongs to the transcriptional regulatory CopG/NikR family.</text>
</comment>
<dbReference type="InterPro" id="IPR050192">
    <property type="entry name" value="CopG/NikR_regulator"/>
</dbReference>
<keyword evidence="11" id="KW-1185">Reference proteome</keyword>
<dbReference type="GO" id="GO:0003700">
    <property type="term" value="F:DNA-binding transcription factor activity"/>
    <property type="evidence" value="ECO:0007669"/>
    <property type="project" value="UniProtKB-UniRule"/>
</dbReference>
<name>C8PGA0_9BACT</name>
<accession>C8PGA0</accession>
<dbReference type="NCBIfam" id="NF001884">
    <property type="entry name" value="PRK00630.1"/>
    <property type="match status" value="1"/>
</dbReference>
<evidence type="ECO:0000259" key="9">
    <source>
        <dbReference type="Pfam" id="PF08753"/>
    </source>
</evidence>
<sequence>MKKEEKESAVRFSISLPTKLFEDLDEMVRAKQYLSRSEFIRDLIREKMVEGVLHGDGEDDCVGVLCIAYDHHQSDLIEQLVEIEHHANVTIVSTSHFHIDERHCFEEITMRDKISKIERLSAKIGALKGVKFSKLVKAVITEA</sequence>
<evidence type="ECO:0000256" key="2">
    <source>
        <dbReference type="ARBA" id="ARBA00022596"/>
    </source>
</evidence>
<evidence type="ECO:0000256" key="6">
    <source>
        <dbReference type="ARBA" id="ARBA00023163"/>
    </source>
</evidence>
<dbReference type="CDD" id="cd22231">
    <property type="entry name" value="RHH_NikR_HicB-like"/>
    <property type="match status" value="1"/>
</dbReference>
<feature type="binding site" evidence="7">
    <location>
        <position position="98"/>
    </location>
    <ligand>
        <name>Ni(2+)</name>
        <dbReference type="ChEBI" id="CHEBI:49786"/>
    </ligand>
</feature>
<dbReference type="InterPro" id="IPR045865">
    <property type="entry name" value="ACT-like_dom_sf"/>
</dbReference>
<dbReference type="NCBIfam" id="NF002815">
    <property type="entry name" value="PRK02967.1"/>
    <property type="match status" value="1"/>
</dbReference>
<dbReference type="GO" id="GO:0016151">
    <property type="term" value="F:nickel cation binding"/>
    <property type="evidence" value="ECO:0007669"/>
    <property type="project" value="UniProtKB-UniRule"/>
</dbReference>
<dbReference type="eggNOG" id="COG0864">
    <property type="taxonomic scope" value="Bacteria"/>
</dbReference>
<evidence type="ECO:0000259" key="8">
    <source>
        <dbReference type="Pfam" id="PF01402"/>
    </source>
</evidence>
<dbReference type="PANTHER" id="PTHR34719">
    <property type="entry name" value="NICKEL-RESPONSIVE REGULATOR"/>
    <property type="match status" value="1"/>
</dbReference>
<dbReference type="InterPro" id="IPR010985">
    <property type="entry name" value="Ribbon_hlx_hlx"/>
</dbReference>
<evidence type="ECO:0000256" key="7">
    <source>
        <dbReference type="HAMAP-Rule" id="MF_00476"/>
    </source>
</evidence>
<keyword evidence="3 7" id="KW-0479">Metal-binding</keyword>
<dbReference type="SUPFAM" id="SSF47598">
    <property type="entry name" value="Ribbon-helix-helix"/>
    <property type="match status" value="1"/>
</dbReference>
<dbReference type="InterPro" id="IPR014864">
    <property type="entry name" value="TF_NikR_Ni-bd_C"/>
</dbReference>
<evidence type="ECO:0000256" key="5">
    <source>
        <dbReference type="ARBA" id="ARBA00023125"/>
    </source>
</evidence>
<feature type="binding site" evidence="7">
    <location>
        <position position="104"/>
    </location>
    <ligand>
        <name>Ni(2+)</name>
        <dbReference type="ChEBI" id="CHEBI:49786"/>
    </ligand>
</feature>
<dbReference type="EMBL" id="ACYG01000019">
    <property type="protein sequence ID" value="EEV18138.1"/>
    <property type="molecule type" value="Genomic_DNA"/>
</dbReference>
<dbReference type="PANTHER" id="PTHR34719:SF2">
    <property type="entry name" value="NICKEL-RESPONSIVE REGULATOR"/>
    <property type="match status" value="1"/>
</dbReference>
<evidence type="ECO:0000313" key="10">
    <source>
        <dbReference type="EMBL" id="EEV18138.1"/>
    </source>
</evidence>
<evidence type="ECO:0000256" key="4">
    <source>
        <dbReference type="ARBA" id="ARBA00023015"/>
    </source>
</evidence>
<feature type="binding site" evidence="7">
    <location>
        <position position="85"/>
    </location>
    <ligand>
        <name>Ni(2+)</name>
        <dbReference type="ChEBI" id="CHEBI:49786"/>
    </ligand>
</feature>
<dbReference type="GO" id="GO:0010045">
    <property type="term" value="P:response to nickel cation"/>
    <property type="evidence" value="ECO:0007669"/>
    <property type="project" value="InterPro"/>
</dbReference>
<feature type="domain" description="Transcription factor NikR nickel binding C-terminal" evidence="9">
    <location>
        <begin position="62"/>
        <end position="136"/>
    </location>
</feature>
<comment type="cofactor">
    <cofactor evidence="7">
        <name>Ni(2+)</name>
        <dbReference type="ChEBI" id="CHEBI:49786"/>
    </cofactor>
    <text evidence="7">Binds 1 nickel ion per subunit.</text>
</comment>
<comment type="caution">
    <text evidence="10">The sequence shown here is derived from an EMBL/GenBank/DDBJ whole genome shotgun (WGS) entry which is preliminary data.</text>
</comment>
<reference evidence="10 11" key="1">
    <citation type="submission" date="2009-07" db="EMBL/GenBank/DDBJ databases">
        <authorList>
            <person name="Madupu R."/>
            <person name="Sebastian Y."/>
            <person name="Durkin A.S."/>
            <person name="Torralba M."/>
            <person name="Methe B."/>
            <person name="Sutton G.G."/>
            <person name="Strausberg R.L."/>
            <person name="Nelson K.E."/>
        </authorList>
    </citation>
    <scope>NUCLEOTIDE SEQUENCE [LARGE SCALE GENOMIC DNA]</scope>
    <source>
        <strain evidence="10 11">RM3268</strain>
    </source>
</reference>
<evidence type="ECO:0000256" key="3">
    <source>
        <dbReference type="ARBA" id="ARBA00022723"/>
    </source>
</evidence>
<dbReference type="Pfam" id="PF01402">
    <property type="entry name" value="RHH_1"/>
    <property type="match status" value="1"/>
</dbReference>
<dbReference type="InterPro" id="IPR027271">
    <property type="entry name" value="Acetolactate_synth/TF_NikR_C"/>
</dbReference>
<organism evidence="10 11">
    <name type="scientific">Campylobacter gracilis RM3268</name>
    <dbReference type="NCBI Taxonomy" id="553220"/>
    <lineage>
        <taxon>Bacteria</taxon>
        <taxon>Pseudomonadati</taxon>
        <taxon>Campylobacterota</taxon>
        <taxon>Epsilonproteobacteria</taxon>
        <taxon>Campylobacterales</taxon>
        <taxon>Campylobacteraceae</taxon>
        <taxon>Campylobacter</taxon>
    </lineage>
</organism>
<dbReference type="OrthoDB" id="9806294at2"/>
<dbReference type="STRING" id="824.CGRAC_1159"/>
<dbReference type="SUPFAM" id="SSF55021">
    <property type="entry name" value="ACT-like"/>
    <property type="match status" value="1"/>
</dbReference>
<keyword evidence="6 7" id="KW-0804">Transcription</keyword>
<keyword evidence="2 7" id="KW-0533">Nickel</keyword>
<dbReference type="Proteomes" id="UP000005709">
    <property type="component" value="Unassembled WGS sequence"/>
</dbReference>
<dbReference type="Gene3D" id="3.30.70.1150">
    <property type="entry name" value="ACT-like. Chain A, domain 2"/>
    <property type="match status" value="1"/>
</dbReference>
<gene>
    <name evidence="10" type="ORF">CAMGR0001_0893</name>
</gene>
<feature type="binding site" evidence="7">
    <location>
        <position position="96"/>
    </location>
    <ligand>
        <name>Ni(2+)</name>
        <dbReference type="ChEBI" id="CHEBI:49786"/>
    </ligand>
</feature>
<evidence type="ECO:0000313" key="11">
    <source>
        <dbReference type="Proteomes" id="UP000005709"/>
    </source>
</evidence>
<dbReference type="NCBIfam" id="NF002169">
    <property type="entry name" value="PRK01002.1"/>
    <property type="match status" value="1"/>
</dbReference>
<dbReference type="AlphaFoldDB" id="C8PGA0"/>
<dbReference type="GO" id="GO:0003677">
    <property type="term" value="F:DNA binding"/>
    <property type="evidence" value="ECO:0007669"/>
    <property type="project" value="UniProtKB-KW"/>
</dbReference>
<dbReference type="Pfam" id="PF08753">
    <property type="entry name" value="NikR_C"/>
    <property type="match status" value="1"/>
</dbReference>
<dbReference type="HAMAP" id="MF_00476">
    <property type="entry name" value="NikR"/>
    <property type="match status" value="1"/>
</dbReference>
<evidence type="ECO:0000256" key="1">
    <source>
        <dbReference type="ARBA" id="ARBA00008478"/>
    </source>
</evidence>